<gene>
    <name evidence="1" type="ORF">ACFPOB_30115</name>
</gene>
<organism evidence="1 2">
    <name type="scientific">Bosea eneae</name>
    <dbReference type="NCBI Taxonomy" id="151454"/>
    <lineage>
        <taxon>Bacteria</taxon>
        <taxon>Pseudomonadati</taxon>
        <taxon>Pseudomonadota</taxon>
        <taxon>Alphaproteobacteria</taxon>
        <taxon>Hyphomicrobiales</taxon>
        <taxon>Boseaceae</taxon>
        <taxon>Bosea</taxon>
    </lineage>
</organism>
<evidence type="ECO:0000313" key="1">
    <source>
        <dbReference type="EMBL" id="MFC5423785.1"/>
    </source>
</evidence>
<dbReference type="RefSeq" id="WP_156330450.1">
    <property type="nucleotide sequence ID" value="NZ_JBHSLW010000115.1"/>
</dbReference>
<dbReference type="EMBL" id="JBHSLW010000115">
    <property type="protein sequence ID" value="MFC5423785.1"/>
    <property type="molecule type" value="Genomic_DNA"/>
</dbReference>
<name>A0ABW0J1P9_9HYPH</name>
<keyword evidence="2" id="KW-1185">Reference proteome</keyword>
<comment type="caution">
    <text evidence="1">The sequence shown here is derived from an EMBL/GenBank/DDBJ whole genome shotgun (WGS) entry which is preliminary data.</text>
</comment>
<sequence length="87" mass="9944">MQTTTNAMNLNIRTIAVESSFALNVSRGSGGRVIQIRDACKPAYPFHYDRMPFALIEVKSAAYTWPRRNRCPDARLIEIKVSRRKLC</sequence>
<dbReference type="Proteomes" id="UP001596053">
    <property type="component" value="Unassembled WGS sequence"/>
</dbReference>
<accession>A0ABW0J1P9</accession>
<proteinExistence type="predicted"/>
<protein>
    <submittedName>
        <fullName evidence="1">Uncharacterized protein</fullName>
    </submittedName>
</protein>
<evidence type="ECO:0000313" key="2">
    <source>
        <dbReference type="Proteomes" id="UP001596053"/>
    </source>
</evidence>
<reference evidence="2" key="1">
    <citation type="journal article" date="2019" name="Int. J. Syst. Evol. Microbiol.">
        <title>The Global Catalogue of Microorganisms (GCM) 10K type strain sequencing project: providing services to taxonomists for standard genome sequencing and annotation.</title>
        <authorList>
            <consortium name="The Broad Institute Genomics Platform"/>
            <consortium name="The Broad Institute Genome Sequencing Center for Infectious Disease"/>
            <person name="Wu L."/>
            <person name="Ma J."/>
        </authorList>
    </citation>
    <scope>NUCLEOTIDE SEQUENCE [LARGE SCALE GENOMIC DNA]</scope>
    <source>
        <strain evidence="2">NCAIM B.01391</strain>
    </source>
</reference>